<comment type="caution">
    <text evidence="8">The sequence shown here is derived from an EMBL/GenBank/DDBJ whole genome shotgun (WGS) entry which is preliminary data.</text>
</comment>
<dbReference type="Pfam" id="PF20173">
    <property type="entry name" value="ZnF_RZ-type"/>
    <property type="match status" value="1"/>
</dbReference>
<sequence length="101" mass="10590">MTHGSARVARQQVTLREQREVLMAVAVAECCGRDPVAWLSSHVFMCPNGHAYFVGECGCPTQAGSCYECGAQVGGSGHLLGAGNSLARELVARVQAEAGVR</sequence>
<keyword evidence="3" id="KW-0479">Metal-binding</keyword>
<keyword evidence="5" id="KW-0862">Zinc</keyword>
<reference evidence="8 9" key="1">
    <citation type="journal article" date="2023" name="Commun. Biol.">
        <title>Reorganization of the ancestral sex-determining regions during the evolution of trioecy in Pleodorina starrii.</title>
        <authorList>
            <person name="Takahashi K."/>
            <person name="Suzuki S."/>
            <person name="Kawai-Toyooka H."/>
            <person name="Yamamoto K."/>
            <person name="Hamaji T."/>
            <person name="Ootsuki R."/>
            <person name="Yamaguchi H."/>
            <person name="Kawachi M."/>
            <person name="Higashiyama T."/>
            <person name="Nozaki H."/>
        </authorList>
    </citation>
    <scope>NUCLEOTIDE SEQUENCE [LARGE SCALE GENOMIC DNA]</scope>
    <source>
        <strain evidence="8 9">NIES-4479</strain>
    </source>
</reference>
<keyword evidence="6" id="KW-0391">Immunity</keyword>
<evidence type="ECO:0000256" key="5">
    <source>
        <dbReference type="ARBA" id="ARBA00022833"/>
    </source>
</evidence>
<dbReference type="InterPro" id="IPR046439">
    <property type="entry name" value="ZF_RZ_dom"/>
</dbReference>
<evidence type="ECO:0000256" key="1">
    <source>
        <dbReference type="ARBA" id="ARBA00004496"/>
    </source>
</evidence>
<dbReference type="GO" id="GO:0008270">
    <property type="term" value="F:zinc ion binding"/>
    <property type="evidence" value="ECO:0007669"/>
    <property type="project" value="UniProtKB-KW"/>
</dbReference>
<evidence type="ECO:0000313" key="8">
    <source>
        <dbReference type="EMBL" id="GLC47799.1"/>
    </source>
</evidence>
<dbReference type="EMBL" id="BRXU01000001">
    <property type="protein sequence ID" value="GLC47799.1"/>
    <property type="molecule type" value="Genomic_DNA"/>
</dbReference>
<proteinExistence type="predicted"/>
<keyword evidence="9" id="KW-1185">Reference proteome</keyword>
<dbReference type="OrthoDB" id="523336at2759"/>
<name>A0A9W6B8D2_9CHLO</name>
<dbReference type="GO" id="GO:0002376">
    <property type="term" value="P:immune system process"/>
    <property type="evidence" value="ECO:0007669"/>
    <property type="project" value="UniProtKB-KW"/>
</dbReference>
<evidence type="ECO:0000256" key="6">
    <source>
        <dbReference type="ARBA" id="ARBA00022859"/>
    </source>
</evidence>
<evidence type="ECO:0000256" key="2">
    <source>
        <dbReference type="ARBA" id="ARBA00022490"/>
    </source>
</evidence>
<keyword evidence="2" id="KW-0963">Cytoplasm</keyword>
<evidence type="ECO:0000259" key="7">
    <source>
        <dbReference type="PROSITE" id="PS51981"/>
    </source>
</evidence>
<dbReference type="AlphaFoldDB" id="A0A9W6B8D2"/>
<gene>
    <name evidence="8" type="primary">PLEST000616</name>
    <name evidence="8" type="ORF">PLESTB_000026900</name>
</gene>
<feature type="domain" description="RZ-type" evidence="7">
    <location>
        <begin position="13"/>
        <end position="96"/>
    </location>
</feature>
<dbReference type="GO" id="GO:0005737">
    <property type="term" value="C:cytoplasm"/>
    <property type="evidence" value="ECO:0007669"/>
    <property type="project" value="UniProtKB-SubCell"/>
</dbReference>
<evidence type="ECO:0000256" key="4">
    <source>
        <dbReference type="ARBA" id="ARBA00022771"/>
    </source>
</evidence>
<keyword evidence="4" id="KW-0863">Zinc-finger</keyword>
<evidence type="ECO:0000256" key="3">
    <source>
        <dbReference type="ARBA" id="ARBA00022723"/>
    </source>
</evidence>
<dbReference type="Proteomes" id="UP001165080">
    <property type="component" value="Unassembled WGS sequence"/>
</dbReference>
<accession>A0A9W6B8D2</accession>
<evidence type="ECO:0000313" key="9">
    <source>
        <dbReference type="Proteomes" id="UP001165080"/>
    </source>
</evidence>
<organism evidence="8 9">
    <name type="scientific">Pleodorina starrii</name>
    <dbReference type="NCBI Taxonomy" id="330485"/>
    <lineage>
        <taxon>Eukaryota</taxon>
        <taxon>Viridiplantae</taxon>
        <taxon>Chlorophyta</taxon>
        <taxon>core chlorophytes</taxon>
        <taxon>Chlorophyceae</taxon>
        <taxon>CS clade</taxon>
        <taxon>Chlamydomonadales</taxon>
        <taxon>Volvocaceae</taxon>
        <taxon>Pleodorina</taxon>
    </lineage>
</organism>
<comment type="subcellular location">
    <subcellularLocation>
        <location evidence="1">Cytoplasm</location>
    </subcellularLocation>
</comment>
<protein>
    <recommendedName>
        <fullName evidence="7">RZ-type domain-containing protein</fullName>
    </recommendedName>
</protein>
<dbReference type="PROSITE" id="PS51981">
    <property type="entry name" value="ZF_RZ"/>
    <property type="match status" value="1"/>
</dbReference>